<dbReference type="AlphaFoldDB" id="A0AA96RI43"/>
<sequence>MDKKTYYVSVQAGTIHENQGEASYEFEVNASSEEINNLQMLLELKSELDDSTCLRAITPEIPYSDDIENVAYDNNLKEIYSTIGSLSDQATKDQIDSMDLDHIGNWAIKNQAE</sequence>
<evidence type="ECO:0000313" key="2">
    <source>
        <dbReference type="Proteomes" id="UP001305702"/>
    </source>
</evidence>
<organism evidence="1 2">
    <name type="scientific">Paenibacillus aurantius</name>
    <dbReference type="NCBI Taxonomy" id="2918900"/>
    <lineage>
        <taxon>Bacteria</taxon>
        <taxon>Bacillati</taxon>
        <taxon>Bacillota</taxon>
        <taxon>Bacilli</taxon>
        <taxon>Bacillales</taxon>
        <taxon>Paenibacillaceae</taxon>
        <taxon>Paenibacillus</taxon>
    </lineage>
</organism>
<protein>
    <recommendedName>
        <fullName evidence="3">Hydrolase</fullName>
    </recommendedName>
</protein>
<accession>A0AA96RI43</accession>
<gene>
    <name evidence="1" type="ORF">MJA45_13845</name>
</gene>
<evidence type="ECO:0008006" key="3">
    <source>
        <dbReference type="Google" id="ProtNLM"/>
    </source>
</evidence>
<reference evidence="1 2" key="1">
    <citation type="submission" date="2022-02" db="EMBL/GenBank/DDBJ databases">
        <title>Paenibacillus sp. MBLB1776 Whole Genome Shotgun Sequencing.</title>
        <authorList>
            <person name="Hwang C.Y."/>
            <person name="Cho E.-S."/>
            <person name="Seo M.-J."/>
        </authorList>
    </citation>
    <scope>NUCLEOTIDE SEQUENCE [LARGE SCALE GENOMIC DNA]</scope>
    <source>
        <strain evidence="1 2">MBLB1776</strain>
    </source>
</reference>
<name>A0AA96RI43_9BACL</name>
<dbReference type="RefSeq" id="WP_315607835.1">
    <property type="nucleotide sequence ID" value="NZ_CP130318.1"/>
</dbReference>
<proteinExistence type="predicted"/>
<dbReference type="KEGG" id="paun:MJA45_13845"/>
<dbReference type="EMBL" id="CP130318">
    <property type="protein sequence ID" value="WNQ14053.1"/>
    <property type="molecule type" value="Genomic_DNA"/>
</dbReference>
<keyword evidence="2" id="KW-1185">Reference proteome</keyword>
<dbReference type="Proteomes" id="UP001305702">
    <property type="component" value="Chromosome"/>
</dbReference>
<evidence type="ECO:0000313" key="1">
    <source>
        <dbReference type="EMBL" id="WNQ14053.1"/>
    </source>
</evidence>